<keyword evidence="4" id="KW-1185">Reference proteome</keyword>
<accession>A0A4Q2RPP9</accession>
<dbReference type="AlphaFoldDB" id="A0A4Q2RPP9"/>
<dbReference type="EMBL" id="SDWS01000006">
    <property type="protein sequence ID" value="RYB89639.1"/>
    <property type="molecule type" value="Genomic_DNA"/>
</dbReference>
<reference evidence="3 4" key="1">
    <citation type="submission" date="2019-01" db="EMBL/GenBank/DDBJ databases">
        <title>Novel species of Nocardioides.</title>
        <authorList>
            <person name="Liu Q."/>
            <person name="Xin Y.-H."/>
        </authorList>
    </citation>
    <scope>NUCLEOTIDE SEQUENCE [LARGE SCALE GENOMIC DNA]</scope>
    <source>
        <strain evidence="3 4">HLT3-15</strain>
    </source>
</reference>
<evidence type="ECO:0000256" key="1">
    <source>
        <dbReference type="SAM" id="MobiDB-lite"/>
    </source>
</evidence>
<comment type="caution">
    <text evidence="3">The sequence shown here is derived from an EMBL/GenBank/DDBJ whole genome shotgun (WGS) entry which is preliminary data.</text>
</comment>
<organism evidence="3 4">
    <name type="scientific">Nocardioides glacieisoli</name>
    <dbReference type="NCBI Taxonomy" id="1168730"/>
    <lineage>
        <taxon>Bacteria</taxon>
        <taxon>Bacillati</taxon>
        <taxon>Actinomycetota</taxon>
        <taxon>Actinomycetes</taxon>
        <taxon>Propionibacteriales</taxon>
        <taxon>Nocardioidaceae</taxon>
        <taxon>Nocardioides</taxon>
    </lineage>
</organism>
<dbReference type="Proteomes" id="UP000291838">
    <property type="component" value="Unassembled WGS sequence"/>
</dbReference>
<sequence>MRRAMVWLTALVLSASACAPDDPESSPAPAPTAAVDPAVGTDPGTDLRFGEEATVVWQPESDVVGVLDVSVDAVAEQDESVFDGWVSEVMPDARPYFVTVTLTNSGESDLGAQEVPLYLRDDTGALGAPWTVGGDFAECQSGPLPTPFAAGAAADMCLVYLVPDGARIRDLVFEPTEGYDPITWSGQVEKPEREKSGKRG</sequence>
<feature type="chain" id="PRO_5020527196" description="DUF4352 domain-containing protein" evidence="2">
    <location>
        <begin position="20"/>
        <end position="200"/>
    </location>
</feature>
<evidence type="ECO:0000256" key="2">
    <source>
        <dbReference type="SAM" id="SignalP"/>
    </source>
</evidence>
<evidence type="ECO:0000313" key="4">
    <source>
        <dbReference type="Proteomes" id="UP000291838"/>
    </source>
</evidence>
<evidence type="ECO:0008006" key="5">
    <source>
        <dbReference type="Google" id="ProtNLM"/>
    </source>
</evidence>
<evidence type="ECO:0000313" key="3">
    <source>
        <dbReference type="EMBL" id="RYB89639.1"/>
    </source>
</evidence>
<name>A0A4Q2RPP9_9ACTN</name>
<dbReference type="RefSeq" id="WP_129476689.1">
    <property type="nucleotide sequence ID" value="NZ_SDWS01000006.1"/>
</dbReference>
<feature type="signal peptide" evidence="2">
    <location>
        <begin position="1"/>
        <end position="19"/>
    </location>
</feature>
<gene>
    <name evidence="3" type="ORF">EUA06_13605</name>
</gene>
<keyword evidence="2" id="KW-0732">Signal</keyword>
<feature type="region of interest" description="Disordered" evidence="1">
    <location>
        <begin position="18"/>
        <end position="44"/>
    </location>
</feature>
<dbReference type="OrthoDB" id="3783044at2"/>
<protein>
    <recommendedName>
        <fullName evidence="5">DUF4352 domain-containing protein</fullName>
    </recommendedName>
</protein>
<feature type="compositionally biased region" description="Low complexity" evidence="1">
    <location>
        <begin position="18"/>
        <end position="38"/>
    </location>
</feature>
<proteinExistence type="predicted"/>
<dbReference type="PROSITE" id="PS51257">
    <property type="entry name" value="PROKAR_LIPOPROTEIN"/>
    <property type="match status" value="1"/>
</dbReference>